<keyword evidence="1" id="KW-0472">Membrane</keyword>
<feature type="transmembrane region" description="Helical" evidence="1">
    <location>
        <begin position="32"/>
        <end position="53"/>
    </location>
</feature>
<evidence type="ECO:0000256" key="1">
    <source>
        <dbReference type="SAM" id="Phobius"/>
    </source>
</evidence>
<name>A0AAP0LQH3_9ROSI</name>
<evidence type="ECO:0000313" key="2">
    <source>
        <dbReference type="EMBL" id="KAK9182252.1"/>
    </source>
</evidence>
<keyword evidence="3" id="KW-1185">Reference proteome</keyword>
<sequence length="65" mass="7697">MQSRVDALDRDNLYYKYTVFEEDCISDILELIVFQIKFGVSVVLYFLAFIEMLSCSNIKCTSRIW</sequence>
<proteinExistence type="predicted"/>
<reference evidence="2 3" key="1">
    <citation type="submission" date="2024-05" db="EMBL/GenBank/DDBJ databases">
        <title>Haplotype-resolved chromosome-level genome assembly of Huyou (Citrus changshanensis).</title>
        <authorList>
            <person name="Miao C."/>
            <person name="Chen W."/>
            <person name="Wu Y."/>
            <person name="Wang L."/>
            <person name="Zhao S."/>
            <person name="Grierson D."/>
            <person name="Xu C."/>
            <person name="Chen K."/>
        </authorList>
    </citation>
    <scope>NUCLEOTIDE SEQUENCE [LARGE SCALE GENOMIC DNA]</scope>
    <source>
        <strain evidence="2">01-14</strain>
        <tissue evidence="2">Leaf</tissue>
    </source>
</reference>
<comment type="caution">
    <text evidence="2">The sequence shown here is derived from an EMBL/GenBank/DDBJ whole genome shotgun (WGS) entry which is preliminary data.</text>
</comment>
<evidence type="ECO:0000313" key="3">
    <source>
        <dbReference type="Proteomes" id="UP001428341"/>
    </source>
</evidence>
<keyword evidence="1" id="KW-1133">Transmembrane helix</keyword>
<gene>
    <name evidence="2" type="ORF">WN944_025395</name>
</gene>
<dbReference type="Proteomes" id="UP001428341">
    <property type="component" value="Unassembled WGS sequence"/>
</dbReference>
<dbReference type="EMBL" id="JBCGBO010000024">
    <property type="protein sequence ID" value="KAK9182252.1"/>
    <property type="molecule type" value="Genomic_DNA"/>
</dbReference>
<protein>
    <submittedName>
        <fullName evidence="2">Uncharacterized protein</fullName>
    </submittedName>
</protein>
<dbReference type="AlphaFoldDB" id="A0AAP0LQH3"/>
<keyword evidence="1" id="KW-0812">Transmembrane</keyword>
<accession>A0AAP0LQH3</accession>
<dbReference type="InterPro" id="IPR023393">
    <property type="entry name" value="START-like_dom_sf"/>
</dbReference>
<dbReference type="Gene3D" id="3.30.530.20">
    <property type="match status" value="1"/>
</dbReference>
<organism evidence="2 3">
    <name type="scientific">Citrus x changshan-huyou</name>
    <dbReference type="NCBI Taxonomy" id="2935761"/>
    <lineage>
        <taxon>Eukaryota</taxon>
        <taxon>Viridiplantae</taxon>
        <taxon>Streptophyta</taxon>
        <taxon>Embryophyta</taxon>
        <taxon>Tracheophyta</taxon>
        <taxon>Spermatophyta</taxon>
        <taxon>Magnoliopsida</taxon>
        <taxon>eudicotyledons</taxon>
        <taxon>Gunneridae</taxon>
        <taxon>Pentapetalae</taxon>
        <taxon>rosids</taxon>
        <taxon>malvids</taxon>
        <taxon>Sapindales</taxon>
        <taxon>Rutaceae</taxon>
        <taxon>Aurantioideae</taxon>
        <taxon>Citrus</taxon>
    </lineage>
</organism>